<dbReference type="AGR" id="ZFIN:ZDB-GENE-141215-45"/>
<reference evidence="4" key="2">
    <citation type="submission" date="2015-10" db="UniProtKB">
        <authorList>
            <consortium name="Ensembl"/>
        </authorList>
    </citation>
    <scope>IDENTIFICATION</scope>
    <source>
        <strain evidence="4">Tuebingen</strain>
    </source>
</reference>
<keyword evidence="5" id="KW-1185">Reference proteome</keyword>
<feature type="compositionally biased region" description="Pro residues" evidence="2">
    <location>
        <begin position="240"/>
        <end position="249"/>
    </location>
</feature>
<dbReference type="KEGG" id="dre:101886195"/>
<dbReference type="Ensembl" id="ENSDART00000160038.2">
    <property type="protein sequence ID" value="ENSDARP00000137662.1"/>
    <property type="gene ID" value="ENSDARG00000104852.2"/>
</dbReference>
<dbReference type="GeneID" id="101886195"/>
<feature type="compositionally biased region" description="Low complexity" evidence="2">
    <location>
        <begin position="174"/>
        <end position="189"/>
    </location>
</feature>
<feature type="compositionally biased region" description="Pro residues" evidence="2">
    <location>
        <begin position="286"/>
        <end position="302"/>
    </location>
</feature>
<evidence type="ECO:0000313" key="7">
    <source>
        <dbReference type="ZFIN" id="ZDB-GENE-141215-45"/>
    </source>
</evidence>
<organism evidence="4">
    <name type="scientific">Danio rerio</name>
    <name type="common">Zebrafish</name>
    <name type="synonym">Brachydanio rerio</name>
    <dbReference type="NCBI Taxonomy" id="7955"/>
    <lineage>
        <taxon>Eukaryota</taxon>
        <taxon>Metazoa</taxon>
        <taxon>Chordata</taxon>
        <taxon>Craniata</taxon>
        <taxon>Vertebrata</taxon>
        <taxon>Euteleostomi</taxon>
        <taxon>Actinopterygii</taxon>
        <taxon>Neopterygii</taxon>
        <taxon>Teleostei</taxon>
        <taxon>Ostariophysi</taxon>
        <taxon>Cypriniformes</taxon>
        <taxon>Danionidae</taxon>
        <taxon>Danioninae</taxon>
        <taxon>Danio</taxon>
    </lineage>
</organism>
<feature type="compositionally biased region" description="Low complexity" evidence="2">
    <location>
        <begin position="264"/>
        <end position="285"/>
    </location>
</feature>
<evidence type="ECO:0000256" key="2">
    <source>
        <dbReference type="SAM" id="MobiDB-lite"/>
    </source>
</evidence>
<protein>
    <submittedName>
        <fullName evidence="4 6">Si:ch211-142b24.8</fullName>
    </submittedName>
</protein>
<dbReference type="OrthoDB" id="8746661at2759"/>
<dbReference type="OMA" id="HIHDEAN"/>
<sequence>MAFIKVESEDVKIEETFTVKQEDLQEQTERMKKPKQKPCHNCGALNVSNCKTCRNCFAAIALKAIIMAKQKNIEESSWAANNKKHRNSARVVDSARTAVKKLEMLGYKPLLFISKEKKKGFNAELITTMGPFGEGPQQKIIDKMARLYEVFIKNFQKFQNSAATDPDVCQNLASSVSPPASIPPSSSSSLPPPPSFPNLSPPQTSSSFPPSFAVPPPSLPNLSPPQSSFSFPPSSDVSPPSFPNLPPPQSSSSFPPSSAPPPLSSNLIPPTNSSSFSPPTSSYITPVPPAPSYKTLPAPPPTSLTTTPTSSLSSPAVQCMTTDSGDSDLSSRECVIKGGKQKKWIYKQAEWQVHSNQKTFPYDRIVKRRMSKEGVEEARVRWKPCSGCGMKWKDSWEPLNHFL</sequence>
<dbReference type="Ensembl" id="ENSDART00000162839.2">
    <property type="protein sequence ID" value="ENSDARP00000133426.1"/>
    <property type="gene ID" value="ENSDARG00000104852.2"/>
</dbReference>
<feature type="region of interest" description="Disordered" evidence="2">
    <location>
        <begin position="174"/>
        <end position="329"/>
    </location>
</feature>
<reference evidence="6" key="3">
    <citation type="submission" date="2025-04" db="UniProtKB">
        <authorList>
            <consortium name="RefSeq"/>
        </authorList>
    </citation>
    <scope>IDENTIFICATION</scope>
    <source>
        <strain evidence="6">Tuebingen</strain>
    </source>
</reference>
<dbReference type="ZFIN" id="ZDB-GENE-141215-45">
    <property type="gene designation" value="si:ch211-142b24.8"/>
</dbReference>
<dbReference type="GeneTree" id="ENSGT01150000286936"/>
<feature type="compositionally biased region" description="Polar residues" evidence="2">
    <location>
        <begin position="319"/>
        <end position="328"/>
    </location>
</feature>
<dbReference type="Proteomes" id="UP000000437">
    <property type="component" value="Chromosome 4"/>
</dbReference>
<name>A0A0N4SU70_DANRE</name>
<dbReference type="GO" id="GO:0005634">
    <property type="term" value="C:nucleus"/>
    <property type="evidence" value="ECO:0007669"/>
    <property type="project" value="UniProtKB-SubCell"/>
</dbReference>
<dbReference type="STRING" id="7955.ENSDARP00000137662"/>
<evidence type="ECO:0000256" key="1">
    <source>
        <dbReference type="ARBA" id="ARBA00004123"/>
    </source>
</evidence>
<dbReference type="InterPro" id="IPR000953">
    <property type="entry name" value="Chromo/chromo_shadow_dom"/>
</dbReference>
<feature type="domain" description="Chromo" evidence="3">
    <location>
        <begin position="360"/>
        <end position="403"/>
    </location>
</feature>
<gene>
    <name evidence="4 6 7" type="primary">si:ch211-142b24.8</name>
</gene>
<comment type="subcellular location">
    <subcellularLocation>
        <location evidence="1">Nucleus</location>
    </subcellularLocation>
</comment>
<evidence type="ECO:0000313" key="4">
    <source>
        <dbReference type="Ensembl" id="ENSDARP00000137662"/>
    </source>
</evidence>
<proteinExistence type="predicted"/>
<dbReference type="AlphaFoldDB" id="A0A0N4SU70"/>
<evidence type="ECO:0000259" key="3">
    <source>
        <dbReference type="PROSITE" id="PS50013"/>
    </source>
</evidence>
<accession>A0A0N4SU70</accession>
<evidence type="ECO:0000313" key="5">
    <source>
        <dbReference type="Proteomes" id="UP000000437"/>
    </source>
</evidence>
<reference evidence="4 5" key="1">
    <citation type="journal article" date="2013" name="Nature">
        <title>The zebrafish reference genome sequence and its relationship to the human genome.</title>
        <authorList>
            <consortium name="Genome Reference Consortium Zebrafish"/>
            <person name="Howe K."/>
            <person name="Clark M.D."/>
            <person name="Torroja C.F."/>
            <person name="Torrance J."/>
            <person name="Berthelot C."/>
            <person name="Muffato M."/>
            <person name="Collins J.E."/>
            <person name="Humphray S."/>
            <person name="McLaren K."/>
            <person name="Matthews L."/>
            <person name="McLaren S."/>
            <person name="Sealy I."/>
            <person name="Caccamo M."/>
            <person name="Churcher C."/>
            <person name="Scott C."/>
            <person name="Barrett J.C."/>
            <person name="Koch R."/>
            <person name="Rauch G.J."/>
            <person name="White S."/>
            <person name="Chow W."/>
            <person name="Kilian B."/>
            <person name="Quintais L.T."/>
            <person name="Guerra-Assuncao J.A."/>
            <person name="Zhou Y."/>
            <person name="Gu Y."/>
            <person name="Yen J."/>
            <person name="Vogel J.H."/>
            <person name="Eyre T."/>
            <person name="Redmond S."/>
            <person name="Banerjee R."/>
            <person name="Chi J."/>
            <person name="Fu B."/>
            <person name="Langley E."/>
            <person name="Maguire S.F."/>
            <person name="Laird G.K."/>
            <person name="Lloyd D."/>
            <person name="Kenyon E."/>
            <person name="Donaldson S."/>
            <person name="Sehra H."/>
            <person name="Almeida-King J."/>
            <person name="Loveland J."/>
            <person name="Trevanion S."/>
            <person name="Jones M."/>
            <person name="Quail M."/>
            <person name="Willey D."/>
            <person name="Hunt A."/>
            <person name="Burton J."/>
            <person name="Sims S."/>
            <person name="McLay K."/>
            <person name="Plumb B."/>
            <person name="Davis J."/>
            <person name="Clee C."/>
            <person name="Oliver K."/>
            <person name="Clark R."/>
            <person name="Riddle C."/>
            <person name="Elliot D."/>
            <person name="Eliott D."/>
            <person name="Threadgold G."/>
            <person name="Harden G."/>
            <person name="Ware D."/>
            <person name="Begum S."/>
            <person name="Mortimore B."/>
            <person name="Mortimer B."/>
            <person name="Kerry G."/>
            <person name="Heath P."/>
            <person name="Phillimore B."/>
            <person name="Tracey A."/>
            <person name="Corby N."/>
            <person name="Dunn M."/>
            <person name="Johnson C."/>
            <person name="Wood J."/>
            <person name="Clark S."/>
            <person name="Pelan S."/>
            <person name="Griffiths G."/>
            <person name="Smith M."/>
            <person name="Glithero R."/>
            <person name="Howden P."/>
            <person name="Barker N."/>
            <person name="Lloyd C."/>
            <person name="Stevens C."/>
            <person name="Harley J."/>
            <person name="Holt K."/>
            <person name="Panagiotidis G."/>
            <person name="Lovell J."/>
            <person name="Beasley H."/>
            <person name="Henderson C."/>
            <person name="Gordon D."/>
            <person name="Auger K."/>
            <person name="Wright D."/>
            <person name="Collins J."/>
            <person name="Raisen C."/>
            <person name="Dyer L."/>
            <person name="Leung K."/>
            <person name="Robertson L."/>
            <person name="Ambridge K."/>
            <person name="Leongamornlert D."/>
            <person name="McGuire S."/>
            <person name="Gilderthorp R."/>
            <person name="Griffiths C."/>
            <person name="Manthravadi D."/>
            <person name="Nichol S."/>
            <person name="Barker G."/>
            <person name="Whitehead S."/>
            <person name="Kay M."/>
            <person name="Brown J."/>
            <person name="Murnane C."/>
            <person name="Gray E."/>
            <person name="Humphries M."/>
            <person name="Sycamore N."/>
            <person name="Barker D."/>
            <person name="Saunders D."/>
            <person name="Wallis J."/>
            <person name="Babbage A."/>
            <person name="Hammond S."/>
            <person name="Mashreghi-Mohammadi M."/>
            <person name="Barr L."/>
            <person name="Martin S."/>
            <person name="Wray P."/>
            <person name="Ellington A."/>
            <person name="Matthews N."/>
            <person name="Ellwood M."/>
            <person name="Woodmansey R."/>
            <person name="Clark G."/>
            <person name="Cooper J."/>
            <person name="Cooper J."/>
            <person name="Tromans A."/>
            <person name="Grafham D."/>
            <person name="Skuce C."/>
            <person name="Pandian R."/>
            <person name="Andrews R."/>
            <person name="Harrison E."/>
            <person name="Kimberley A."/>
            <person name="Garnett J."/>
            <person name="Fosker N."/>
            <person name="Hall R."/>
            <person name="Garner P."/>
            <person name="Kelly D."/>
            <person name="Bird C."/>
            <person name="Palmer S."/>
            <person name="Gehring I."/>
            <person name="Berger A."/>
            <person name="Dooley C.M."/>
            <person name="Ersan-Urun Z."/>
            <person name="Eser C."/>
            <person name="Geiger H."/>
            <person name="Geisler M."/>
            <person name="Karotki L."/>
            <person name="Kirn A."/>
            <person name="Konantz J."/>
            <person name="Konantz M."/>
            <person name="Oberlander M."/>
            <person name="Rudolph-Geiger S."/>
            <person name="Teucke M."/>
            <person name="Lanz C."/>
            <person name="Raddatz G."/>
            <person name="Osoegawa K."/>
            <person name="Zhu B."/>
            <person name="Rapp A."/>
            <person name="Widaa S."/>
            <person name="Langford C."/>
            <person name="Yang F."/>
            <person name="Schuster S.C."/>
            <person name="Carter N.P."/>
            <person name="Harrow J."/>
            <person name="Ning Z."/>
            <person name="Herrero J."/>
            <person name="Searle S.M."/>
            <person name="Enright A."/>
            <person name="Geisler R."/>
            <person name="Plasterk R.H."/>
            <person name="Lee C."/>
            <person name="Westerfield M."/>
            <person name="de Jong P.J."/>
            <person name="Zon L.I."/>
            <person name="Postlethwait J.H."/>
            <person name="Nusslein-Volhard C."/>
            <person name="Hubbard T.J."/>
            <person name="Roest Crollius H."/>
            <person name="Rogers J."/>
            <person name="Stemple D.L."/>
        </authorList>
    </citation>
    <scope>NUCLEOTIDE SEQUENCE [LARGE SCALE GENOMIC DNA]</scope>
    <source>
        <strain evidence="4">Tuebingen</strain>
    </source>
</reference>
<feature type="compositionally biased region" description="Low complexity" evidence="2">
    <location>
        <begin position="201"/>
        <end position="211"/>
    </location>
</feature>
<feature type="compositionally biased region" description="Pro residues" evidence="2">
    <location>
        <begin position="190"/>
        <end position="200"/>
    </location>
</feature>
<feature type="compositionally biased region" description="Low complexity" evidence="2">
    <location>
        <begin position="224"/>
        <end position="239"/>
    </location>
</feature>
<feature type="compositionally biased region" description="Pro residues" evidence="2">
    <location>
        <begin position="212"/>
        <end position="223"/>
    </location>
</feature>
<feature type="compositionally biased region" description="Low complexity" evidence="2">
    <location>
        <begin position="303"/>
        <end position="316"/>
    </location>
</feature>
<dbReference type="EMBL" id="CR854948">
    <property type="status" value="NOT_ANNOTATED_CDS"/>
    <property type="molecule type" value="Genomic_DNA"/>
</dbReference>
<dbReference type="Bgee" id="ENSDARG00000104852">
    <property type="expression patterns" value="Expressed in gastrula and 1 other cell type or tissue"/>
</dbReference>
<dbReference type="PROSITE" id="PS50013">
    <property type="entry name" value="CHROMO_2"/>
    <property type="match status" value="1"/>
</dbReference>
<dbReference type="RefSeq" id="XP_005168078.1">
    <property type="nucleotide sequence ID" value="XM_005168021.5"/>
</dbReference>
<accession>A0A8M2BFH3</accession>
<evidence type="ECO:0000313" key="6">
    <source>
        <dbReference type="RefSeq" id="XP_005168078.1"/>
    </source>
</evidence>